<dbReference type="InterPro" id="IPR010985">
    <property type="entry name" value="Ribbon_hlx_hlx"/>
</dbReference>
<dbReference type="Proteomes" id="UP000292110">
    <property type="component" value="Unassembled WGS sequence"/>
</dbReference>
<protein>
    <submittedName>
        <fullName evidence="2">Arc family DNA-binding protein</fullName>
    </submittedName>
</protein>
<proteinExistence type="predicted"/>
<evidence type="ECO:0000313" key="3">
    <source>
        <dbReference type="Proteomes" id="UP000292110"/>
    </source>
</evidence>
<dbReference type="AlphaFoldDB" id="A0A4Q6XJM2"/>
<evidence type="ECO:0000259" key="1">
    <source>
        <dbReference type="Pfam" id="PF03869"/>
    </source>
</evidence>
<dbReference type="SUPFAM" id="SSF47598">
    <property type="entry name" value="Ribbon-helix-helix"/>
    <property type="match status" value="1"/>
</dbReference>
<keyword evidence="3" id="KW-1185">Reference proteome</keyword>
<reference evidence="2 3" key="1">
    <citation type="submission" date="2019-02" db="EMBL/GenBank/DDBJ databases">
        <title>The draft genome of Acinetobacter halotolerans strain JCM 31009.</title>
        <authorList>
            <person name="Qin J."/>
            <person name="Feng Y."/>
            <person name="Nemec A."/>
            <person name="Zong Z."/>
        </authorList>
    </citation>
    <scope>NUCLEOTIDE SEQUENCE [LARGE SCALE GENOMIC DNA]</scope>
    <source>
        <strain evidence="2 3">JCM 31009</strain>
    </source>
</reference>
<keyword evidence="2" id="KW-0238">DNA-binding</keyword>
<gene>
    <name evidence="2" type="ORF">EXE30_03955</name>
</gene>
<dbReference type="GO" id="GO:0006355">
    <property type="term" value="P:regulation of DNA-templated transcription"/>
    <property type="evidence" value="ECO:0007669"/>
    <property type="project" value="InterPro"/>
</dbReference>
<dbReference type="InterPro" id="IPR005569">
    <property type="entry name" value="Arc_DNA-bd_dom"/>
</dbReference>
<dbReference type="InterPro" id="IPR013321">
    <property type="entry name" value="Arc_rbn_hlx_hlx"/>
</dbReference>
<organism evidence="2 3">
    <name type="scientific">Acinetobacter halotolerans</name>
    <dbReference type="NCBI Taxonomy" id="1752076"/>
    <lineage>
        <taxon>Bacteria</taxon>
        <taxon>Pseudomonadati</taxon>
        <taxon>Pseudomonadota</taxon>
        <taxon>Gammaproteobacteria</taxon>
        <taxon>Moraxellales</taxon>
        <taxon>Moraxellaceae</taxon>
        <taxon>Acinetobacter</taxon>
    </lineage>
</organism>
<dbReference type="RefSeq" id="WP_081406410.1">
    <property type="nucleotide sequence ID" value="NZ_SGIM01000002.1"/>
</dbReference>
<sequence>MGKHKSPQYNLRLPSDLKFFLANQAKKDGRSLNNFIVKSLEEVRIKLLTQSN</sequence>
<comment type="caution">
    <text evidence="2">The sequence shown here is derived from an EMBL/GenBank/DDBJ whole genome shotgun (WGS) entry which is preliminary data.</text>
</comment>
<accession>A0A4Q6XJM2</accession>
<dbReference type="GO" id="GO:0003677">
    <property type="term" value="F:DNA binding"/>
    <property type="evidence" value="ECO:0007669"/>
    <property type="project" value="UniProtKB-KW"/>
</dbReference>
<dbReference type="Pfam" id="PF03869">
    <property type="entry name" value="Arc"/>
    <property type="match status" value="1"/>
</dbReference>
<evidence type="ECO:0000313" key="2">
    <source>
        <dbReference type="EMBL" id="RZF55965.1"/>
    </source>
</evidence>
<dbReference type="EMBL" id="SGIM01000002">
    <property type="protein sequence ID" value="RZF55965.1"/>
    <property type="molecule type" value="Genomic_DNA"/>
</dbReference>
<name>A0A4Q6XJM2_9GAMM</name>
<dbReference type="Gene3D" id="1.10.1220.10">
    <property type="entry name" value="Met repressor-like"/>
    <property type="match status" value="1"/>
</dbReference>
<feature type="domain" description="Arc-like DNA binding" evidence="1">
    <location>
        <begin position="5"/>
        <end position="42"/>
    </location>
</feature>